<dbReference type="Proteomes" id="UP001153069">
    <property type="component" value="Unassembled WGS sequence"/>
</dbReference>
<feature type="compositionally biased region" description="Basic residues" evidence="1">
    <location>
        <begin position="918"/>
        <end position="931"/>
    </location>
</feature>
<feature type="compositionally biased region" description="Basic and acidic residues" evidence="1">
    <location>
        <begin position="345"/>
        <end position="358"/>
    </location>
</feature>
<dbReference type="InterPro" id="IPR001478">
    <property type="entry name" value="PDZ"/>
</dbReference>
<feature type="compositionally biased region" description="Low complexity" evidence="1">
    <location>
        <begin position="722"/>
        <end position="733"/>
    </location>
</feature>
<feature type="compositionally biased region" description="Acidic residues" evidence="1">
    <location>
        <begin position="789"/>
        <end position="798"/>
    </location>
</feature>
<dbReference type="AlphaFoldDB" id="A0A9N8HYV7"/>
<feature type="domain" description="PDZ" evidence="2">
    <location>
        <begin position="805"/>
        <end position="859"/>
    </location>
</feature>
<feature type="compositionally biased region" description="Low complexity" evidence="1">
    <location>
        <begin position="324"/>
        <end position="344"/>
    </location>
</feature>
<evidence type="ECO:0000313" key="3">
    <source>
        <dbReference type="EMBL" id="CAB9530772.1"/>
    </source>
</evidence>
<feature type="compositionally biased region" description="Basic residues" evidence="1">
    <location>
        <begin position="944"/>
        <end position="959"/>
    </location>
</feature>
<name>A0A9N8HYV7_9STRA</name>
<feature type="region of interest" description="Disordered" evidence="1">
    <location>
        <begin position="316"/>
        <end position="386"/>
    </location>
</feature>
<feature type="compositionally biased region" description="Pro residues" evidence="1">
    <location>
        <begin position="887"/>
        <end position="896"/>
    </location>
</feature>
<evidence type="ECO:0000313" key="4">
    <source>
        <dbReference type="Proteomes" id="UP001153069"/>
    </source>
</evidence>
<accession>A0A9N8HYV7</accession>
<dbReference type="PROSITE" id="PS50106">
    <property type="entry name" value="PDZ"/>
    <property type="match status" value="1"/>
</dbReference>
<dbReference type="EMBL" id="CAICTM010003033">
    <property type="protein sequence ID" value="CAB9530772.1"/>
    <property type="molecule type" value="Genomic_DNA"/>
</dbReference>
<comment type="caution">
    <text evidence="3">The sequence shown here is derived from an EMBL/GenBank/DDBJ whole genome shotgun (WGS) entry which is preliminary data.</text>
</comment>
<dbReference type="InterPro" id="IPR036034">
    <property type="entry name" value="PDZ_sf"/>
</dbReference>
<feature type="compositionally biased region" description="Polar residues" evidence="1">
    <location>
        <begin position="964"/>
        <end position="978"/>
    </location>
</feature>
<evidence type="ECO:0000259" key="2">
    <source>
        <dbReference type="PROSITE" id="PS50106"/>
    </source>
</evidence>
<reference evidence="3" key="1">
    <citation type="submission" date="2020-06" db="EMBL/GenBank/DDBJ databases">
        <authorList>
            <consortium name="Plant Systems Biology data submission"/>
        </authorList>
    </citation>
    <scope>NUCLEOTIDE SEQUENCE</scope>
    <source>
        <strain evidence="3">D6</strain>
    </source>
</reference>
<organism evidence="3 4">
    <name type="scientific">Seminavis robusta</name>
    <dbReference type="NCBI Taxonomy" id="568900"/>
    <lineage>
        <taxon>Eukaryota</taxon>
        <taxon>Sar</taxon>
        <taxon>Stramenopiles</taxon>
        <taxon>Ochrophyta</taxon>
        <taxon>Bacillariophyta</taxon>
        <taxon>Bacillariophyceae</taxon>
        <taxon>Bacillariophycidae</taxon>
        <taxon>Naviculales</taxon>
        <taxon>Naviculaceae</taxon>
        <taxon>Seminavis</taxon>
    </lineage>
</organism>
<dbReference type="SUPFAM" id="SSF50156">
    <property type="entry name" value="PDZ domain-like"/>
    <property type="match status" value="1"/>
</dbReference>
<feature type="region of interest" description="Disordered" evidence="1">
    <location>
        <begin position="886"/>
        <end position="979"/>
    </location>
</feature>
<feature type="compositionally biased region" description="Polar residues" evidence="1">
    <location>
        <begin position="769"/>
        <end position="778"/>
    </location>
</feature>
<protein>
    <recommendedName>
        <fullName evidence="2">PDZ domain-containing protein</fullName>
    </recommendedName>
</protein>
<feature type="compositionally biased region" description="Pro residues" evidence="1">
    <location>
        <begin position="932"/>
        <end position="942"/>
    </location>
</feature>
<keyword evidence="4" id="KW-1185">Reference proteome</keyword>
<dbReference type="PANTHER" id="PTHR33418">
    <property type="entry name" value="HELICASE-ASSOCIATED"/>
    <property type="match status" value="1"/>
</dbReference>
<feature type="compositionally biased region" description="Polar residues" evidence="1">
    <location>
        <begin position="734"/>
        <end position="747"/>
    </location>
</feature>
<feature type="region of interest" description="Disordered" evidence="1">
    <location>
        <begin position="688"/>
        <end position="798"/>
    </location>
</feature>
<gene>
    <name evidence="3" type="ORF">SEMRO_3035_G342550.1</name>
</gene>
<proteinExistence type="predicted"/>
<sequence>MDWDAQQHFHLHRGMDWEAASAAAATAQQHMAQPFMDRTLFLHPAVARWQQPVYGTMDPPTRNEQNASDDDNNDELPPPLPPATLEPYHEQDDEEEEEEIRTKRNSKHHSSSNSHNPRKAPQYTPTNNLKTSAKGGKSTFGSKDKPLSTSYGFIDGRSNAQASFEQKVRMLKAYKDEHGHLNFPQYVEDPKHPHRRLYAFLHQQRKFHRYLQRGDKVPLTQERIDYLTNALGEWLPKKEGDDAWPEQMEQLVAFHTQHGHTCVRAVDPNHALVPFVVKMRKAFRYLEEKTAYEQKKAAGELDSDDEPFIDRYAAKPKQARSGDAPMQPGNNGNNNNGAAQGDPPAKTDGETSGSEKEQQQQPAQKKLYSVKPSGPRRNKPTGAPRIPVFYTRDKHEILQALECPFMESFCEHPDAKIKSAKLADTKWYQWAAQLRELRQTEPDNHLLKYVKSARSLSGLDLWVYRNREAYHTLLQTRPHIVDRTKELPATAPRSHKFLRKLFLEVLQDDIGLEMDPAICKKEFDKQKKALELKLKQKAIEERRRQTPEYKLVVAKEVETASMDEVEEAKRKLMEAQKVVDMAMQKLSAAKYEREILQQKVDANPMYKPVHVHPRGEDSHSGRATVVGMCVRSVKGTFGPKTFYTVRFDDEKDKVVHGVDAAFCERLDLKKPAAAATALLPATAAAKAPLADNGNHDKSSPGQQKEVPATQGATVPPHVDGSVAAAQKPAPVQANDSAAEQTRQQTAKDTAVSATAGGAPSANDDDAKQNSESSPSPTTKRGRKRKTPPEESDNSPEEQFIDVPVEIVLSRNKGEKSWGIKLGVSASGGAHIQAFTDGPACRHDDIFTEDKVVGVNGKSLHTFGDIVKEIQAPNKNGILKLTLMRKVPAPPPAPPAPMTTRRRAAKSGILPDPPSGPAKKAKRRKTTAKKRVPAPPPDPPIPVKSPKRAKNNNNNAKKKVPAVSQWPSQQTTTMMTRGSATKRVAEKLLRLRR</sequence>
<dbReference type="InterPro" id="IPR005114">
    <property type="entry name" value="Helicase_assoc"/>
</dbReference>
<evidence type="ECO:0000256" key="1">
    <source>
        <dbReference type="SAM" id="MobiDB-lite"/>
    </source>
</evidence>
<dbReference type="Pfam" id="PF03457">
    <property type="entry name" value="HA"/>
    <property type="match status" value="1"/>
</dbReference>
<dbReference type="Gene3D" id="6.10.140.530">
    <property type="match status" value="1"/>
</dbReference>
<dbReference type="PANTHER" id="PTHR33418:SF1">
    <property type="entry name" value="HELICASE-ASSOCIATED DOMAIN-CONTAINING PROTEIN"/>
    <property type="match status" value="1"/>
</dbReference>
<feature type="region of interest" description="Disordered" evidence="1">
    <location>
        <begin position="53"/>
        <end position="150"/>
    </location>
</feature>